<reference evidence="3 4" key="1">
    <citation type="journal article" date="2019" name="Nat. Commun.">
        <title>The antimicrobial potential of Streptomyces from insect microbiomes.</title>
        <authorList>
            <person name="Chevrette M.G."/>
            <person name="Carlson C.M."/>
            <person name="Ortega H.E."/>
            <person name="Thomas C."/>
            <person name="Ananiev G.E."/>
            <person name="Barns K.J."/>
            <person name="Book A.J."/>
            <person name="Cagnazzo J."/>
            <person name="Carlos C."/>
            <person name="Flanigan W."/>
            <person name="Grubbs K.J."/>
            <person name="Horn H.A."/>
            <person name="Hoffmann F.M."/>
            <person name="Klassen J.L."/>
            <person name="Knack J.J."/>
            <person name="Lewin G.R."/>
            <person name="McDonald B.R."/>
            <person name="Muller L."/>
            <person name="Melo W.G.P."/>
            <person name="Pinto-Tomas A.A."/>
            <person name="Schmitz A."/>
            <person name="Wendt-Pienkowski E."/>
            <person name="Wildman S."/>
            <person name="Zhao M."/>
            <person name="Zhang F."/>
            <person name="Bugni T.S."/>
            <person name="Andes D.R."/>
            <person name="Pupo M.T."/>
            <person name="Currie C.R."/>
        </authorList>
    </citation>
    <scope>NUCLEOTIDE SEQUENCE [LARGE SCALE GENOMIC DNA]</scope>
    <source>
        <strain evidence="3 4">SID5840</strain>
    </source>
</reference>
<dbReference type="RefSeq" id="WP_161110313.1">
    <property type="nucleotide sequence ID" value="NZ_WWHY01000001.1"/>
</dbReference>
<feature type="region of interest" description="Disordered" evidence="1">
    <location>
        <begin position="35"/>
        <end position="67"/>
    </location>
</feature>
<keyword evidence="2" id="KW-1133">Transmembrane helix</keyword>
<feature type="transmembrane region" description="Helical" evidence="2">
    <location>
        <begin position="6"/>
        <end position="27"/>
    </location>
</feature>
<evidence type="ECO:0000256" key="1">
    <source>
        <dbReference type="SAM" id="MobiDB-lite"/>
    </source>
</evidence>
<accession>A0A7K2INT3</accession>
<feature type="compositionally biased region" description="Acidic residues" evidence="1">
    <location>
        <begin position="42"/>
        <end position="52"/>
    </location>
</feature>
<feature type="compositionally biased region" description="Basic and acidic residues" evidence="1">
    <location>
        <begin position="57"/>
        <end position="67"/>
    </location>
</feature>
<dbReference type="AlphaFoldDB" id="A0A7K2INT3"/>
<name>A0A7K2INT3_9ACTN</name>
<sequence>MSGAALFGVLLSLAIPIAIILMVLGIFRIVQRQAEQPGYPSEEPDEKDDEGPTENGGEEKRKKPPEP</sequence>
<dbReference type="Proteomes" id="UP000467124">
    <property type="component" value="Unassembled WGS sequence"/>
</dbReference>
<proteinExistence type="predicted"/>
<evidence type="ECO:0000256" key="2">
    <source>
        <dbReference type="SAM" id="Phobius"/>
    </source>
</evidence>
<dbReference type="EMBL" id="WWHY01000001">
    <property type="protein sequence ID" value="MYR31487.1"/>
    <property type="molecule type" value="Genomic_DNA"/>
</dbReference>
<protein>
    <submittedName>
        <fullName evidence="3">Uncharacterized protein</fullName>
    </submittedName>
</protein>
<comment type="caution">
    <text evidence="3">The sequence shown here is derived from an EMBL/GenBank/DDBJ whole genome shotgun (WGS) entry which is preliminary data.</text>
</comment>
<evidence type="ECO:0000313" key="3">
    <source>
        <dbReference type="EMBL" id="MYR31487.1"/>
    </source>
</evidence>
<gene>
    <name evidence="3" type="ORF">GTW20_04195</name>
</gene>
<keyword evidence="2" id="KW-0472">Membrane</keyword>
<organism evidence="3 4">
    <name type="scientific">Nocardiopsis alba</name>
    <dbReference type="NCBI Taxonomy" id="53437"/>
    <lineage>
        <taxon>Bacteria</taxon>
        <taxon>Bacillati</taxon>
        <taxon>Actinomycetota</taxon>
        <taxon>Actinomycetes</taxon>
        <taxon>Streptosporangiales</taxon>
        <taxon>Nocardiopsidaceae</taxon>
        <taxon>Nocardiopsis</taxon>
    </lineage>
</organism>
<evidence type="ECO:0000313" key="4">
    <source>
        <dbReference type="Proteomes" id="UP000467124"/>
    </source>
</evidence>
<keyword evidence="2" id="KW-0812">Transmembrane</keyword>